<dbReference type="EMBL" id="KB469297">
    <property type="protein sequence ID" value="EPQ58808.1"/>
    <property type="molecule type" value="Genomic_DNA"/>
</dbReference>
<dbReference type="Proteomes" id="UP000030669">
    <property type="component" value="Unassembled WGS sequence"/>
</dbReference>
<keyword evidence="3" id="KW-1185">Reference proteome</keyword>
<evidence type="ECO:0000313" key="2">
    <source>
        <dbReference type="EMBL" id="EPQ58808.1"/>
    </source>
</evidence>
<reference evidence="2 3" key="1">
    <citation type="journal article" date="2012" name="Science">
        <title>The Paleozoic origin of enzymatic lignin decomposition reconstructed from 31 fungal genomes.</title>
        <authorList>
            <person name="Floudas D."/>
            <person name="Binder M."/>
            <person name="Riley R."/>
            <person name="Barry K."/>
            <person name="Blanchette R.A."/>
            <person name="Henrissat B."/>
            <person name="Martinez A.T."/>
            <person name="Otillar R."/>
            <person name="Spatafora J.W."/>
            <person name="Yadav J.S."/>
            <person name="Aerts A."/>
            <person name="Benoit I."/>
            <person name="Boyd A."/>
            <person name="Carlson A."/>
            <person name="Copeland A."/>
            <person name="Coutinho P.M."/>
            <person name="de Vries R.P."/>
            <person name="Ferreira P."/>
            <person name="Findley K."/>
            <person name="Foster B."/>
            <person name="Gaskell J."/>
            <person name="Glotzer D."/>
            <person name="Gorecki P."/>
            <person name="Heitman J."/>
            <person name="Hesse C."/>
            <person name="Hori C."/>
            <person name="Igarashi K."/>
            <person name="Jurgens J.A."/>
            <person name="Kallen N."/>
            <person name="Kersten P."/>
            <person name="Kohler A."/>
            <person name="Kuees U."/>
            <person name="Kumar T.K.A."/>
            <person name="Kuo A."/>
            <person name="LaButti K."/>
            <person name="Larrondo L.F."/>
            <person name="Lindquist E."/>
            <person name="Ling A."/>
            <person name="Lombard V."/>
            <person name="Lucas S."/>
            <person name="Lundell T."/>
            <person name="Martin R."/>
            <person name="McLaughlin D.J."/>
            <person name="Morgenstern I."/>
            <person name="Morin E."/>
            <person name="Murat C."/>
            <person name="Nagy L.G."/>
            <person name="Nolan M."/>
            <person name="Ohm R.A."/>
            <person name="Patyshakuliyeva A."/>
            <person name="Rokas A."/>
            <person name="Ruiz-Duenas F.J."/>
            <person name="Sabat G."/>
            <person name="Salamov A."/>
            <person name="Samejima M."/>
            <person name="Schmutz J."/>
            <person name="Slot J.C."/>
            <person name="St John F."/>
            <person name="Stenlid J."/>
            <person name="Sun H."/>
            <person name="Sun S."/>
            <person name="Syed K."/>
            <person name="Tsang A."/>
            <person name="Wiebenga A."/>
            <person name="Young D."/>
            <person name="Pisabarro A."/>
            <person name="Eastwood D.C."/>
            <person name="Martin F."/>
            <person name="Cullen D."/>
            <person name="Grigoriev I.V."/>
            <person name="Hibbett D.S."/>
        </authorList>
    </citation>
    <scope>NUCLEOTIDE SEQUENCE [LARGE SCALE GENOMIC DNA]</scope>
    <source>
        <strain evidence="2 3">ATCC 11539</strain>
    </source>
</reference>
<dbReference type="RefSeq" id="XP_007861961.1">
    <property type="nucleotide sequence ID" value="XM_007863770.1"/>
</dbReference>
<name>S7QHU6_GLOTA</name>
<protein>
    <submittedName>
        <fullName evidence="2">Uncharacterized protein</fullName>
    </submittedName>
</protein>
<sequence length="247" mass="27580">MDMDALDNSFLSLYAENLKAAVYSCRESSVEHPWYGPYYDALRKMLLDAGDKAYAIVTPQHALVRTVRTNDGKLVRKMKITDFGGTVRKPITTDKGELDYRNETLVFVMENKALPPAYNTPVKVKEAYMAMKGQVEDQVRFASDVNGPGAHAVLAFYCIGEYWTYNIFNKATLTPPSDNEDETYRYSSDESSDSEILEARGKLNNAGGANIQPEIHFNTLLLSDDTPDDGAFAAACRELKAVNRSLF</sequence>
<dbReference type="KEGG" id="gtr:GLOTRDRAFT_125135"/>
<evidence type="ECO:0000256" key="1">
    <source>
        <dbReference type="SAM" id="MobiDB-lite"/>
    </source>
</evidence>
<evidence type="ECO:0000313" key="3">
    <source>
        <dbReference type="Proteomes" id="UP000030669"/>
    </source>
</evidence>
<accession>S7QHU6</accession>
<organism evidence="2 3">
    <name type="scientific">Gloeophyllum trabeum (strain ATCC 11539 / FP-39264 / Madison 617)</name>
    <name type="common">Brown rot fungus</name>
    <dbReference type="NCBI Taxonomy" id="670483"/>
    <lineage>
        <taxon>Eukaryota</taxon>
        <taxon>Fungi</taxon>
        <taxon>Dikarya</taxon>
        <taxon>Basidiomycota</taxon>
        <taxon>Agaricomycotina</taxon>
        <taxon>Agaricomycetes</taxon>
        <taxon>Gloeophyllales</taxon>
        <taxon>Gloeophyllaceae</taxon>
        <taxon>Gloeophyllum</taxon>
    </lineage>
</organism>
<dbReference type="AlphaFoldDB" id="S7QHU6"/>
<feature type="region of interest" description="Disordered" evidence="1">
    <location>
        <begin position="176"/>
        <end position="195"/>
    </location>
</feature>
<gene>
    <name evidence="2" type="ORF">GLOTRDRAFT_125135</name>
</gene>
<dbReference type="HOGENOM" id="CLU_1209939_0_0_1"/>
<proteinExistence type="predicted"/>
<dbReference type="GeneID" id="19301212"/>